<sequence length="74" mass="8672">MWTFAVEYYPPPQKKSGNADVVLSCTKAKTGTAKKEKKIIKSVRIVFAQFCQYRNYFTQITFIFYLFFLNATLK</sequence>
<evidence type="ECO:0000313" key="2">
    <source>
        <dbReference type="EMBL" id="JAH99466.1"/>
    </source>
</evidence>
<keyword evidence="1" id="KW-1133">Transmembrane helix</keyword>
<reference evidence="2" key="1">
    <citation type="submission" date="2014-11" db="EMBL/GenBank/DDBJ databases">
        <authorList>
            <person name="Amaro Gonzalez C."/>
        </authorList>
    </citation>
    <scope>NUCLEOTIDE SEQUENCE</scope>
</reference>
<protein>
    <submittedName>
        <fullName evidence="2">Uncharacterized protein</fullName>
    </submittedName>
</protein>
<feature type="transmembrane region" description="Helical" evidence="1">
    <location>
        <begin position="56"/>
        <end position="73"/>
    </location>
</feature>
<keyword evidence="1" id="KW-0812">Transmembrane</keyword>
<dbReference type="EMBL" id="GBXM01009111">
    <property type="protein sequence ID" value="JAH99466.1"/>
    <property type="molecule type" value="Transcribed_RNA"/>
</dbReference>
<evidence type="ECO:0000256" key="1">
    <source>
        <dbReference type="SAM" id="Phobius"/>
    </source>
</evidence>
<reference evidence="2" key="2">
    <citation type="journal article" date="2015" name="Fish Shellfish Immunol.">
        <title>Early steps in the European eel (Anguilla anguilla)-Vibrio vulnificus interaction in the gills: Role of the RtxA13 toxin.</title>
        <authorList>
            <person name="Callol A."/>
            <person name="Pajuelo D."/>
            <person name="Ebbesson L."/>
            <person name="Teles M."/>
            <person name="MacKenzie S."/>
            <person name="Amaro C."/>
        </authorList>
    </citation>
    <scope>NUCLEOTIDE SEQUENCE</scope>
</reference>
<keyword evidence="1" id="KW-0472">Membrane</keyword>
<name>A0A0E9XAJ7_ANGAN</name>
<proteinExistence type="predicted"/>
<dbReference type="AlphaFoldDB" id="A0A0E9XAJ7"/>
<organism evidence="2">
    <name type="scientific">Anguilla anguilla</name>
    <name type="common">European freshwater eel</name>
    <name type="synonym">Muraena anguilla</name>
    <dbReference type="NCBI Taxonomy" id="7936"/>
    <lineage>
        <taxon>Eukaryota</taxon>
        <taxon>Metazoa</taxon>
        <taxon>Chordata</taxon>
        <taxon>Craniata</taxon>
        <taxon>Vertebrata</taxon>
        <taxon>Euteleostomi</taxon>
        <taxon>Actinopterygii</taxon>
        <taxon>Neopterygii</taxon>
        <taxon>Teleostei</taxon>
        <taxon>Anguilliformes</taxon>
        <taxon>Anguillidae</taxon>
        <taxon>Anguilla</taxon>
    </lineage>
</organism>
<accession>A0A0E9XAJ7</accession>